<keyword evidence="2" id="KW-1185">Reference proteome</keyword>
<accession>S0ESK5</accession>
<evidence type="ECO:0000313" key="1">
    <source>
        <dbReference type="EMBL" id="CCW33865.1"/>
    </source>
</evidence>
<proteinExistence type="predicted"/>
<reference evidence="2" key="1">
    <citation type="submission" date="2013-03" db="EMBL/GenBank/DDBJ databases">
        <title>Genome sequence of Chthonomonas calidirosea, the first sequenced genome from the Armatimonadetes phylum (formally candidate division OP10).</title>
        <authorList>
            <person name="Lee K.C.Y."/>
            <person name="Morgan X.C."/>
            <person name="Dunfield P.F."/>
            <person name="Tamas I."/>
            <person name="Houghton K.M."/>
            <person name="Vyssotski M."/>
            <person name="Ryan J.L.J."/>
            <person name="Lagutin K."/>
            <person name="McDonald I.R."/>
            <person name="Stott M.B."/>
        </authorList>
    </citation>
    <scope>NUCLEOTIDE SEQUENCE [LARGE SCALE GENOMIC DNA]</scope>
    <source>
        <strain evidence="2">DSM 23976 / ICMP 18418 / T49</strain>
    </source>
</reference>
<evidence type="ECO:0000313" key="2">
    <source>
        <dbReference type="Proteomes" id="UP000014227"/>
    </source>
</evidence>
<name>S0ESK5_CHTCT</name>
<dbReference type="AlphaFoldDB" id="S0ESK5"/>
<sequence>MEYIITMERLVEDNPELRADLCTLRRRYGFPITDSADPEEREKALNRWVGSAIHDLQAFQT</sequence>
<gene>
    <name evidence="1" type="ORF">CCALI_00025</name>
</gene>
<dbReference type="InParanoid" id="S0ESK5"/>
<dbReference type="RefSeq" id="WP_016481429.1">
    <property type="nucleotide sequence ID" value="NC_021487.1"/>
</dbReference>
<protein>
    <submittedName>
        <fullName evidence="1">Uncharacterized protein</fullName>
    </submittedName>
</protein>
<dbReference type="Proteomes" id="UP000014227">
    <property type="component" value="Chromosome I"/>
</dbReference>
<dbReference type="EMBL" id="HF951689">
    <property type="protein sequence ID" value="CCW33865.1"/>
    <property type="molecule type" value="Genomic_DNA"/>
</dbReference>
<dbReference type="PATRIC" id="fig|1303518.3.peg.24"/>
<dbReference type="HOGENOM" id="CLU_2914084_0_0_0"/>
<organism evidence="1 2">
    <name type="scientific">Chthonomonas calidirosea (strain DSM 23976 / ICMP 18418 / T49)</name>
    <dbReference type="NCBI Taxonomy" id="1303518"/>
    <lineage>
        <taxon>Bacteria</taxon>
        <taxon>Bacillati</taxon>
        <taxon>Armatimonadota</taxon>
        <taxon>Chthonomonadia</taxon>
        <taxon>Chthonomonadales</taxon>
        <taxon>Chthonomonadaceae</taxon>
        <taxon>Chthonomonas</taxon>
    </lineage>
</organism>
<dbReference type="KEGG" id="ccz:CCALI_00025"/>